<feature type="chain" id="PRO_5046846311" evidence="2">
    <location>
        <begin position="26"/>
        <end position="426"/>
    </location>
</feature>
<feature type="compositionally biased region" description="Low complexity" evidence="1">
    <location>
        <begin position="144"/>
        <end position="163"/>
    </location>
</feature>
<sequence>MRWKPRGLTSYDVATMLSLLALVSCQRDAVRRKQMGDNGRSSGVGGDVMPTDPTPEPEPSSKAMATLFNKLPQPTMPSIIVRGTFPTRMKMATIFVEDNPNIVTRRIGEKGIIFAETTTQKDDIFTLLPTLSPNQETNAGTGPGSVVGTVSNKPESTTSTESSRGTVATEPAGGTMSTSLVSEKPKGDGGDVTPTDPTPEPEPSSKAMATLFNKLSQPTMPSIVVRGTFPTRMKMATIFVEDNPNITTRRIGEKGIIFAETTTQKDNIFTLLPTLSPNQENVTGTDPGSLVGVTSNNPEVTMSTQPSGGTMSTQPSGGTMSTQPSGGTMSTQPSDGTMSTQPSDGTMSTQPSGGTMSTQPSGGTMSTQPSGGTMSTQPSGGTMSTQPSDGTMSTQPSSGTMSTQPSDGTDVNPIPSGMGQCATQAG</sequence>
<evidence type="ECO:0000313" key="3">
    <source>
        <dbReference type="Proteomes" id="UP000695022"/>
    </source>
</evidence>
<protein>
    <submittedName>
        <fullName evidence="4">Cell agglutination protein PB2C8.01</fullName>
    </submittedName>
</protein>
<gene>
    <name evidence="4" type="primary">LOC106813127</name>
</gene>
<dbReference type="PROSITE" id="PS51257">
    <property type="entry name" value="PROKAR_LIPOPROTEIN"/>
    <property type="match status" value="1"/>
</dbReference>
<evidence type="ECO:0000256" key="1">
    <source>
        <dbReference type="SAM" id="MobiDB-lite"/>
    </source>
</evidence>
<reference evidence="4" key="1">
    <citation type="submission" date="2025-08" db="UniProtKB">
        <authorList>
            <consortium name="RefSeq"/>
        </authorList>
    </citation>
    <scope>IDENTIFICATION</scope>
</reference>
<feature type="region of interest" description="Disordered" evidence="1">
    <location>
        <begin position="279"/>
        <end position="426"/>
    </location>
</feature>
<dbReference type="InterPro" id="IPR047002">
    <property type="entry name" value="Tcp10_C_sf"/>
</dbReference>
<dbReference type="Proteomes" id="UP000695022">
    <property type="component" value="Unplaced"/>
</dbReference>
<dbReference type="RefSeq" id="XP_014672677.1">
    <property type="nucleotide sequence ID" value="XM_014817191.1"/>
</dbReference>
<keyword evidence="3" id="KW-1185">Reference proteome</keyword>
<dbReference type="GeneID" id="106813127"/>
<evidence type="ECO:0000313" key="4">
    <source>
        <dbReference type="RefSeq" id="XP_014672677.1"/>
    </source>
</evidence>
<feature type="region of interest" description="Disordered" evidence="1">
    <location>
        <begin position="32"/>
        <end position="60"/>
    </location>
</feature>
<feature type="compositionally biased region" description="Polar residues" evidence="1">
    <location>
        <begin position="279"/>
        <end position="409"/>
    </location>
</feature>
<proteinExistence type="predicted"/>
<name>A0ABM1EKF6_PRICU</name>
<feature type="region of interest" description="Disordered" evidence="1">
    <location>
        <begin position="132"/>
        <end position="205"/>
    </location>
</feature>
<dbReference type="Gene3D" id="2.60.450.20">
    <property type="match status" value="1"/>
</dbReference>
<keyword evidence="2" id="KW-0732">Signal</keyword>
<feature type="signal peptide" evidence="2">
    <location>
        <begin position="1"/>
        <end position="25"/>
    </location>
</feature>
<evidence type="ECO:0000256" key="2">
    <source>
        <dbReference type="SAM" id="SignalP"/>
    </source>
</evidence>
<organism evidence="3 4">
    <name type="scientific">Priapulus caudatus</name>
    <name type="common">Priapulid worm</name>
    <dbReference type="NCBI Taxonomy" id="37621"/>
    <lineage>
        <taxon>Eukaryota</taxon>
        <taxon>Metazoa</taxon>
        <taxon>Ecdysozoa</taxon>
        <taxon>Scalidophora</taxon>
        <taxon>Priapulida</taxon>
        <taxon>Priapulimorpha</taxon>
        <taxon>Priapulimorphida</taxon>
        <taxon>Priapulidae</taxon>
        <taxon>Priapulus</taxon>
    </lineage>
</organism>
<accession>A0ABM1EKF6</accession>